<dbReference type="SUPFAM" id="SSF46785">
    <property type="entry name" value="Winged helix' DNA-binding domain"/>
    <property type="match status" value="1"/>
</dbReference>
<dbReference type="Pfam" id="PF00126">
    <property type="entry name" value="HTH_1"/>
    <property type="match status" value="1"/>
</dbReference>
<dbReference type="Proteomes" id="UP000095008">
    <property type="component" value="Unassembled WGS sequence"/>
</dbReference>
<dbReference type="InterPro" id="IPR036388">
    <property type="entry name" value="WH-like_DNA-bd_sf"/>
</dbReference>
<feature type="domain" description="HTH lysR-type" evidence="5">
    <location>
        <begin position="1"/>
        <end position="58"/>
    </location>
</feature>
<dbReference type="Pfam" id="PF03466">
    <property type="entry name" value="LysR_substrate"/>
    <property type="match status" value="1"/>
</dbReference>
<dbReference type="PANTHER" id="PTHR30537">
    <property type="entry name" value="HTH-TYPE TRANSCRIPTIONAL REGULATOR"/>
    <property type="match status" value="1"/>
</dbReference>
<dbReference type="GO" id="GO:0006351">
    <property type="term" value="P:DNA-templated transcription"/>
    <property type="evidence" value="ECO:0007669"/>
    <property type="project" value="TreeGrafter"/>
</dbReference>
<evidence type="ECO:0000256" key="1">
    <source>
        <dbReference type="ARBA" id="ARBA00009437"/>
    </source>
</evidence>
<dbReference type="InterPro" id="IPR000847">
    <property type="entry name" value="LysR_HTH_N"/>
</dbReference>
<reference evidence="6" key="1">
    <citation type="journal article" date="2016" name="Int. J. Mol. Sci.">
        <title>Comparative genomics of the extreme acidophile Acidithiobacillus thiooxidans reveals intraspecific divergence and niche adaptation.</title>
        <authorList>
            <person name="Zhang X."/>
            <person name="Feng X."/>
            <person name="Tao J."/>
            <person name="Ma L."/>
            <person name="Xiao Y."/>
            <person name="Liang Y."/>
            <person name="Liu X."/>
            <person name="Yin H."/>
        </authorList>
    </citation>
    <scope>NUCLEOTIDE SEQUENCE [LARGE SCALE GENOMIC DNA]</scope>
    <source>
        <strain evidence="6">DXS-W</strain>
    </source>
</reference>
<comment type="caution">
    <text evidence="6">The sequence shown here is derived from an EMBL/GenBank/DDBJ whole genome shotgun (WGS) entry which is preliminary data.</text>
</comment>
<keyword evidence="2" id="KW-0805">Transcription regulation</keyword>
<dbReference type="CDD" id="cd08422">
    <property type="entry name" value="PBP2_CrgA_like"/>
    <property type="match status" value="1"/>
</dbReference>
<dbReference type="GO" id="GO:0003700">
    <property type="term" value="F:DNA-binding transcription factor activity"/>
    <property type="evidence" value="ECO:0007669"/>
    <property type="project" value="InterPro"/>
</dbReference>
<evidence type="ECO:0000313" key="7">
    <source>
        <dbReference type="Proteomes" id="UP000095008"/>
    </source>
</evidence>
<keyword evidence="4" id="KW-0804">Transcription</keyword>
<dbReference type="FunFam" id="1.10.10.10:FF:000001">
    <property type="entry name" value="LysR family transcriptional regulator"/>
    <property type="match status" value="1"/>
</dbReference>
<name>A0A1C2ICV4_ACITH</name>
<dbReference type="Gene3D" id="1.10.10.10">
    <property type="entry name" value="Winged helix-like DNA-binding domain superfamily/Winged helix DNA-binding domain"/>
    <property type="match status" value="1"/>
</dbReference>
<dbReference type="PROSITE" id="PS50931">
    <property type="entry name" value="HTH_LYSR"/>
    <property type="match status" value="1"/>
</dbReference>
<evidence type="ECO:0000256" key="3">
    <source>
        <dbReference type="ARBA" id="ARBA00023125"/>
    </source>
</evidence>
<dbReference type="PANTHER" id="PTHR30537:SF68">
    <property type="entry name" value="TRANSCRIPTIONAL REGULATOR-RELATED"/>
    <property type="match status" value="1"/>
</dbReference>
<dbReference type="InterPro" id="IPR036390">
    <property type="entry name" value="WH_DNA-bd_sf"/>
</dbReference>
<dbReference type="InterPro" id="IPR005119">
    <property type="entry name" value="LysR_subst-bd"/>
</dbReference>
<dbReference type="AlphaFoldDB" id="A0A1C2ICV4"/>
<dbReference type="SUPFAM" id="SSF53850">
    <property type="entry name" value="Periplasmic binding protein-like II"/>
    <property type="match status" value="1"/>
</dbReference>
<dbReference type="GO" id="GO:0043565">
    <property type="term" value="F:sequence-specific DNA binding"/>
    <property type="evidence" value="ECO:0007669"/>
    <property type="project" value="TreeGrafter"/>
</dbReference>
<evidence type="ECO:0000259" key="5">
    <source>
        <dbReference type="PROSITE" id="PS50931"/>
    </source>
</evidence>
<organism evidence="6 7">
    <name type="scientific">Acidithiobacillus thiooxidans</name>
    <name type="common">Thiobacillus thiooxidans</name>
    <dbReference type="NCBI Taxonomy" id="930"/>
    <lineage>
        <taxon>Bacteria</taxon>
        <taxon>Pseudomonadati</taxon>
        <taxon>Pseudomonadota</taxon>
        <taxon>Acidithiobacillia</taxon>
        <taxon>Acidithiobacillales</taxon>
        <taxon>Acidithiobacillaceae</taxon>
        <taxon>Acidithiobacillus</taxon>
    </lineage>
</organism>
<keyword evidence="7" id="KW-1185">Reference proteome</keyword>
<dbReference type="RefSeq" id="WP_065980267.1">
    <property type="nucleotide sequence ID" value="NZ_LWRY01000065.1"/>
</dbReference>
<evidence type="ECO:0000256" key="4">
    <source>
        <dbReference type="ARBA" id="ARBA00023163"/>
    </source>
</evidence>
<evidence type="ECO:0000256" key="2">
    <source>
        <dbReference type="ARBA" id="ARBA00023015"/>
    </source>
</evidence>
<keyword evidence="3" id="KW-0238">DNA-binding</keyword>
<dbReference type="InterPro" id="IPR058163">
    <property type="entry name" value="LysR-type_TF_proteobact-type"/>
</dbReference>
<dbReference type="EMBL" id="LWRY01000065">
    <property type="protein sequence ID" value="OCX73800.1"/>
    <property type="molecule type" value="Genomic_DNA"/>
</dbReference>
<evidence type="ECO:0000313" key="6">
    <source>
        <dbReference type="EMBL" id="OCX73800.1"/>
    </source>
</evidence>
<sequence>MDLDAIEVFVKVVQAGSLSNAARLLNMPKTTVSAKLAALEKRLGASLIYRTTRKLHVTEAGEKYFHHCANAVREMELGEAALQSSQGTPTGLLKVTAPVDIGHAVLPHVTRAYLAKYPDVTIELLISNQIADLVGGGVDLAIRAGMLKDSSLIAKRFIDLRANLWASPSYIKEFRKFTHPKDLVMASFVGRKGVDVLRLTDGKSEVDVPVVSRVIADDLETIKALTILGEGVGWLPDFLSADAVDAGTLVPVLPQWKWKGGGAFYFVYAGQKYASPKVQAFIQTALDVVSSGMPNFSF</sequence>
<protein>
    <recommendedName>
        <fullName evidence="5">HTH lysR-type domain-containing protein</fullName>
    </recommendedName>
</protein>
<dbReference type="Gene3D" id="3.40.190.290">
    <property type="match status" value="1"/>
</dbReference>
<accession>A0A1C2ICV4</accession>
<proteinExistence type="inferred from homology"/>
<gene>
    <name evidence="6" type="ORF">A6M23_07600</name>
</gene>
<comment type="similarity">
    <text evidence="1">Belongs to the LysR transcriptional regulatory family.</text>
</comment>
<dbReference type="OrthoDB" id="5291518at2"/>